<dbReference type="EMBL" id="VIFX01000005">
    <property type="protein sequence ID" value="TQR87679.1"/>
    <property type="molecule type" value="Genomic_DNA"/>
</dbReference>
<feature type="signal peptide" evidence="7">
    <location>
        <begin position="1"/>
        <end position="26"/>
    </location>
</feature>
<dbReference type="GO" id="GO:0030313">
    <property type="term" value="C:cell envelope"/>
    <property type="evidence" value="ECO:0007669"/>
    <property type="project" value="UniProtKB-SubCell"/>
</dbReference>
<keyword evidence="4" id="KW-0186">Copper</keyword>
<dbReference type="Proteomes" id="UP000315759">
    <property type="component" value="Unassembled WGS sequence"/>
</dbReference>
<accession>A0A544W625</accession>
<keyword evidence="6" id="KW-1133">Transmembrane helix</keyword>
<keyword evidence="10" id="KW-1185">Reference proteome</keyword>
<feature type="region of interest" description="Disordered" evidence="5">
    <location>
        <begin position="124"/>
        <end position="156"/>
    </location>
</feature>
<evidence type="ECO:0000256" key="2">
    <source>
        <dbReference type="ARBA" id="ARBA00022723"/>
    </source>
</evidence>
<keyword evidence="3 7" id="KW-0732">Signal</keyword>
<feature type="transmembrane region" description="Helical" evidence="6">
    <location>
        <begin position="159"/>
        <end position="178"/>
    </location>
</feature>
<evidence type="ECO:0000256" key="5">
    <source>
        <dbReference type="SAM" id="MobiDB-lite"/>
    </source>
</evidence>
<keyword evidence="6" id="KW-0472">Membrane</keyword>
<dbReference type="SUPFAM" id="SSF81296">
    <property type="entry name" value="E set domains"/>
    <property type="match status" value="1"/>
</dbReference>
<evidence type="ECO:0000256" key="4">
    <source>
        <dbReference type="ARBA" id="ARBA00023008"/>
    </source>
</evidence>
<dbReference type="AlphaFoldDB" id="A0A544W625"/>
<dbReference type="PANTHER" id="PTHR34820:SF4">
    <property type="entry name" value="INNER MEMBRANE PROTEIN YEBZ"/>
    <property type="match status" value="1"/>
</dbReference>
<dbReference type="GO" id="GO:0005886">
    <property type="term" value="C:plasma membrane"/>
    <property type="evidence" value="ECO:0007669"/>
    <property type="project" value="TreeGrafter"/>
</dbReference>
<dbReference type="Pfam" id="PF04234">
    <property type="entry name" value="CopC"/>
    <property type="match status" value="1"/>
</dbReference>
<evidence type="ECO:0000256" key="3">
    <source>
        <dbReference type="ARBA" id="ARBA00022729"/>
    </source>
</evidence>
<dbReference type="InterPro" id="IPR014756">
    <property type="entry name" value="Ig_E-set"/>
</dbReference>
<evidence type="ECO:0000256" key="1">
    <source>
        <dbReference type="ARBA" id="ARBA00004196"/>
    </source>
</evidence>
<name>A0A544W625_9MYCO</name>
<reference evidence="9 10" key="1">
    <citation type="submission" date="2018-10" db="EMBL/GenBank/DDBJ databases">
        <title>Draft genome of Mycobacterium hodleri strain B.</title>
        <authorList>
            <person name="Amande T.J."/>
            <person name="Mcgenity T.J."/>
        </authorList>
    </citation>
    <scope>NUCLEOTIDE SEQUENCE [LARGE SCALE GENOMIC DNA]</scope>
    <source>
        <strain evidence="9 10">B</strain>
    </source>
</reference>
<feature type="domain" description="CopC" evidence="8">
    <location>
        <begin position="29"/>
        <end position="123"/>
    </location>
</feature>
<dbReference type="InterPro" id="IPR014755">
    <property type="entry name" value="Cu-Rt/internalin_Ig-like"/>
</dbReference>
<organism evidence="9 10">
    <name type="scientific">Mycolicibacterium hodleri</name>
    <dbReference type="NCBI Taxonomy" id="49897"/>
    <lineage>
        <taxon>Bacteria</taxon>
        <taxon>Bacillati</taxon>
        <taxon>Actinomycetota</taxon>
        <taxon>Actinomycetes</taxon>
        <taxon>Mycobacteriales</taxon>
        <taxon>Mycobacteriaceae</taxon>
        <taxon>Mycolicibacterium</taxon>
    </lineage>
</organism>
<feature type="chain" id="PRO_5038490456" evidence="7">
    <location>
        <begin position="27"/>
        <end position="208"/>
    </location>
</feature>
<dbReference type="InterPro" id="IPR007348">
    <property type="entry name" value="CopC_dom"/>
</dbReference>
<dbReference type="InterPro" id="IPR032694">
    <property type="entry name" value="CopC/D"/>
</dbReference>
<dbReference type="GO" id="GO:0046688">
    <property type="term" value="P:response to copper ion"/>
    <property type="evidence" value="ECO:0007669"/>
    <property type="project" value="InterPro"/>
</dbReference>
<feature type="compositionally biased region" description="Low complexity" evidence="5">
    <location>
        <begin position="137"/>
        <end position="156"/>
    </location>
</feature>
<dbReference type="GO" id="GO:0042597">
    <property type="term" value="C:periplasmic space"/>
    <property type="evidence" value="ECO:0007669"/>
    <property type="project" value="InterPro"/>
</dbReference>
<dbReference type="RefSeq" id="WP_142551131.1">
    <property type="nucleotide sequence ID" value="NZ_VIFX01000005.1"/>
</dbReference>
<evidence type="ECO:0000313" key="10">
    <source>
        <dbReference type="Proteomes" id="UP000315759"/>
    </source>
</evidence>
<evidence type="ECO:0000256" key="7">
    <source>
        <dbReference type="SAM" id="SignalP"/>
    </source>
</evidence>
<evidence type="ECO:0000313" key="9">
    <source>
        <dbReference type="EMBL" id="TQR87679.1"/>
    </source>
</evidence>
<gene>
    <name evidence="9" type="ORF">D8S82_05675</name>
</gene>
<evidence type="ECO:0000256" key="6">
    <source>
        <dbReference type="SAM" id="Phobius"/>
    </source>
</evidence>
<evidence type="ECO:0000259" key="8">
    <source>
        <dbReference type="Pfam" id="PF04234"/>
    </source>
</evidence>
<keyword evidence="6" id="KW-0812">Transmembrane</keyword>
<feature type="region of interest" description="Disordered" evidence="5">
    <location>
        <begin position="184"/>
        <end position="208"/>
    </location>
</feature>
<dbReference type="GO" id="GO:0005507">
    <property type="term" value="F:copper ion binding"/>
    <property type="evidence" value="ECO:0007669"/>
    <property type="project" value="InterPro"/>
</dbReference>
<protein>
    <submittedName>
        <fullName evidence="9">Copper resistance protein CopC</fullName>
    </submittedName>
</protein>
<dbReference type="PANTHER" id="PTHR34820">
    <property type="entry name" value="INNER MEMBRANE PROTEIN YEBZ"/>
    <property type="match status" value="1"/>
</dbReference>
<sequence>MNTIILRTIAAALIALALSSAGVGIAAAHTALVSSDPAKDANLSTAPTAVVLTFSEDINPAFATVVVKSADGSNWVGESPQVDGPRLTAAVGPGRLATGEYTVGYRVVSTDGHPVTGSYTFTIAASPGEPPPPPASTEPTPSAAAAPSQSAPAGSDTKTTVITALVAGLALGGAIAFWQSRKHRRNGAVAESTGPLNPADPGEDPAAR</sequence>
<keyword evidence="2" id="KW-0479">Metal-binding</keyword>
<comment type="caution">
    <text evidence="9">The sequence shown here is derived from an EMBL/GenBank/DDBJ whole genome shotgun (WGS) entry which is preliminary data.</text>
</comment>
<comment type="subcellular location">
    <subcellularLocation>
        <location evidence="1">Cell envelope</location>
    </subcellularLocation>
</comment>
<dbReference type="Gene3D" id="2.60.40.1220">
    <property type="match status" value="1"/>
</dbReference>
<proteinExistence type="predicted"/>
<dbReference type="GO" id="GO:0006825">
    <property type="term" value="P:copper ion transport"/>
    <property type="evidence" value="ECO:0007669"/>
    <property type="project" value="InterPro"/>
</dbReference>